<keyword evidence="1" id="KW-1133">Transmembrane helix</keyword>
<sequence>MSSFILGIILGGAFGSVIMSVFIIGKRGESSYERVTTKTNETR</sequence>
<protein>
    <recommendedName>
        <fullName evidence="4">DUF3789 domain-containing protein</fullName>
    </recommendedName>
</protein>
<dbReference type="RefSeq" id="WP_021434506.1">
    <property type="nucleotide sequence ID" value="NZ_AVNC01000023.1"/>
</dbReference>
<evidence type="ECO:0000313" key="2">
    <source>
        <dbReference type="EMBL" id="EQK39750.1"/>
    </source>
</evidence>
<reference evidence="2 3" key="1">
    <citation type="submission" date="2013-06" db="EMBL/GenBank/DDBJ databases">
        <authorList>
            <person name="Walk S."/>
            <person name="Aronoff D."/>
            <person name="Young V.Y."/>
            <person name="Marsh J."/>
            <person name="Harrison L."/>
            <person name="Daugherty S.C."/>
            <person name="Shefchek K.A."/>
            <person name="Hine E.E."/>
            <person name="Tallon L.J."/>
            <person name="Sadzewicz L.K."/>
            <person name="Rasko D.A."/>
        </authorList>
    </citation>
    <scope>NUCLEOTIDE SEQUENCE [LARGE SCALE GENOMIC DNA]</scope>
    <source>
        <strain evidence="2 3">ATCC 638</strain>
    </source>
</reference>
<dbReference type="AlphaFoldDB" id="T4VF59"/>
<evidence type="ECO:0000256" key="1">
    <source>
        <dbReference type="SAM" id="Phobius"/>
    </source>
</evidence>
<accession>T4VF59</accession>
<gene>
    <name evidence="2" type="ORF">C672_3660</name>
</gene>
<dbReference type="Proteomes" id="UP000015688">
    <property type="component" value="Unassembled WGS sequence"/>
</dbReference>
<comment type="caution">
    <text evidence="2">The sequence shown here is derived from an EMBL/GenBank/DDBJ whole genome shotgun (WGS) entry which is preliminary data.</text>
</comment>
<evidence type="ECO:0008006" key="4">
    <source>
        <dbReference type="Google" id="ProtNLM"/>
    </source>
</evidence>
<dbReference type="EMBL" id="AVNC01000023">
    <property type="protein sequence ID" value="EQK39750.1"/>
    <property type="molecule type" value="Genomic_DNA"/>
</dbReference>
<feature type="transmembrane region" description="Helical" evidence="1">
    <location>
        <begin position="6"/>
        <end position="24"/>
    </location>
</feature>
<keyword evidence="1" id="KW-0812">Transmembrane</keyword>
<name>T4VF59_PARBF</name>
<keyword evidence="1" id="KW-0472">Membrane</keyword>
<proteinExistence type="predicted"/>
<evidence type="ECO:0000313" key="3">
    <source>
        <dbReference type="Proteomes" id="UP000015688"/>
    </source>
</evidence>
<dbReference type="PATRIC" id="fig|1233171.3.peg.3526"/>
<organism evidence="2 3">
    <name type="scientific">Paraclostridium bifermentans ATCC 638 = DSM 14991</name>
    <dbReference type="NCBI Taxonomy" id="1233171"/>
    <lineage>
        <taxon>Bacteria</taxon>
        <taxon>Bacillati</taxon>
        <taxon>Bacillota</taxon>
        <taxon>Clostridia</taxon>
        <taxon>Peptostreptococcales</taxon>
        <taxon>Peptostreptococcaceae</taxon>
        <taxon>Paraclostridium</taxon>
    </lineage>
</organism>